<evidence type="ECO:0000256" key="2">
    <source>
        <dbReference type="ARBA" id="ARBA00022730"/>
    </source>
</evidence>
<keyword evidence="5 7" id="KW-0687">Ribonucleoprotein</keyword>
<protein>
    <recommendedName>
        <fullName evidence="6 7">Large ribosomal subunit protein uL18</fullName>
    </recommendedName>
</protein>
<dbReference type="GO" id="GO:0006412">
    <property type="term" value="P:translation"/>
    <property type="evidence" value="ECO:0007669"/>
    <property type="project" value="UniProtKB-UniRule"/>
</dbReference>
<evidence type="ECO:0000256" key="5">
    <source>
        <dbReference type="ARBA" id="ARBA00023274"/>
    </source>
</evidence>
<dbReference type="SUPFAM" id="SSF53137">
    <property type="entry name" value="Translational machinery components"/>
    <property type="match status" value="1"/>
</dbReference>
<dbReference type="Gene3D" id="3.30.420.100">
    <property type="match status" value="1"/>
</dbReference>
<dbReference type="GO" id="GO:0003735">
    <property type="term" value="F:structural constituent of ribosome"/>
    <property type="evidence" value="ECO:0007669"/>
    <property type="project" value="InterPro"/>
</dbReference>
<dbReference type="CDD" id="cd00432">
    <property type="entry name" value="Ribosomal_L18_L5e"/>
    <property type="match status" value="1"/>
</dbReference>
<evidence type="ECO:0000313" key="8">
    <source>
        <dbReference type="EMBL" id="KRL22270.1"/>
    </source>
</evidence>
<evidence type="ECO:0000256" key="6">
    <source>
        <dbReference type="ARBA" id="ARBA00035197"/>
    </source>
</evidence>
<sequence length="121" mass="13271">MTILISKPDKNKSRKRRHNRVRNKISGTAECPRLNVFRSNKNIYAQVIDDVAGVTLVSASTLDSAVSDGNKTEQAAGVGKLVAQRASEKNIKKVVFDRGGYLYHGRVQALADAARENGLEF</sequence>
<dbReference type="InterPro" id="IPR005484">
    <property type="entry name" value="Ribosomal_uL18_bac/plant/anim"/>
</dbReference>
<keyword evidence="3 7" id="KW-0694">RNA-binding</keyword>
<comment type="subunit">
    <text evidence="7">Part of the 50S ribosomal subunit; part of the 5S rRNA/L5/L18/L25 subcomplex. Contacts the 5S and 23S rRNAs.</text>
</comment>
<proteinExistence type="inferred from homology"/>
<dbReference type="NCBIfam" id="TIGR00060">
    <property type="entry name" value="L18_bact"/>
    <property type="match status" value="1"/>
</dbReference>
<dbReference type="PATRIC" id="fig|1423766.4.peg.2772"/>
<dbReference type="PANTHER" id="PTHR12899">
    <property type="entry name" value="39S RIBOSOMAL PROTEIN L18, MITOCHONDRIAL"/>
    <property type="match status" value="1"/>
</dbReference>
<accession>A0A0R1NPE6</accession>
<name>A0A0R1NPE6_9LACO</name>
<evidence type="ECO:0000256" key="3">
    <source>
        <dbReference type="ARBA" id="ARBA00022884"/>
    </source>
</evidence>
<dbReference type="FunFam" id="3.30.420.100:FF:000001">
    <property type="entry name" value="50S ribosomal protein L18"/>
    <property type="match status" value="1"/>
</dbReference>
<dbReference type="GO" id="GO:0022625">
    <property type="term" value="C:cytosolic large ribosomal subunit"/>
    <property type="evidence" value="ECO:0007669"/>
    <property type="project" value="TreeGrafter"/>
</dbReference>
<organism evidence="8 9">
    <name type="scientific">Lentilactobacillus kisonensis DSM 19906 = JCM 15041</name>
    <dbReference type="NCBI Taxonomy" id="1423766"/>
    <lineage>
        <taxon>Bacteria</taxon>
        <taxon>Bacillati</taxon>
        <taxon>Bacillota</taxon>
        <taxon>Bacilli</taxon>
        <taxon>Lactobacillales</taxon>
        <taxon>Lactobacillaceae</taxon>
        <taxon>Lentilactobacillus</taxon>
    </lineage>
</organism>
<dbReference type="HAMAP" id="MF_01337_B">
    <property type="entry name" value="Ribosomal_uL18_B"/>
    <property type="match status" value="1"/>
</dbReference>
<evidence type="ECO:0000256" key="7">
    <source>
        <dbReference type="HAMAP-Rule" id="MF_01337"/>
    </source>
</evidence>
<dbReference type="AlphaFoldDB" id="A0A0R1NPE6"/>
<comment type="caution">
    <text evidence="8">The sequence shown here is derived from an EMBL/GenBank/DDBJ whole genome shotgun (WGS) entry which is preliminary data.</text>
</comment>
<dbReference type="Proteomes" id="UP000051439">
    <property type="component" value="Unassembled WGS sequence"/>
</dbReference>
<evidence type="ECO:0000256" key="1">
    <source>
        <dbReference type="ARBA" id="ARBA00007116"/>
    </source>
</evidence>
<reference evidence="8 9" key="1">
    <citation type="journal article" date="2015" name="Genome Announc.">
        <title>Expanding the biotechnology potential of lactobacilli through comparative genomics of 213 strains and associated genera.</title>
        <authorList>
            <person name="Sun Z."/>
            <person name="Harris H.M."/>
            <person name="McCann A."/>
            <person name="Guo C."/>
            <person name="Argimon S."/>
            <person name="Zhang W."/>
            <person name="Yang X."/>
            <person name="Jeffery I.B."/>
            <person name="Cooney J.C."/>
            <person name="Kagawa T.F."/>
            <person name="Liu W."/>
            <person name="Song Y."/>
            <person name="Salvetti E."/>
            <person name="Wrobel A."/>
            <person name="Rasinkangas P."/>
            <person name="Parkhill J."/>
            <person name="Rea M.C."/>
            <person name="O'Sullivan O."/>
            <person name="Ritari J."/>
            <person name="Douillard F.P."/>
            <person name="Paul Ross R."/>
            <person name="Yang R."/>
            <person name="Briner A.E."/>
            <person name="Felis G.E."/>
            <person name="de Vos W.M."/>
            <person name="Barrangou R."/>
            <person name="Klaenhammer T.R."/>
            <person name="Caufield P.W."/>
            <person name="Cui Y."/>
            <person name="Zhang H."/>
            <person name="O'Toole P.W."/>
        </authorList>
    </citation>
    <scope>NUCLEOTIDE SEQUENCE [LARGE SCALE GENOMIC DNA]</scope>
    <source>
        <strain evidence="8 9">DSM 19906</strain>
    </source>
</reference>
<comment type="similarity">
    <text evidence="1 7">Belongs to the universal ribosomal protein uL18 family.</text>
</comment>
<evidence type="ECO:0000256" key="4">
    <source>
        <dbReference type="ARBA" id="ARBA00022980"/>
    </source>
</evidence>
<dbReference type="PANTHER" id="PTHR12899:SF3">
    <property type="entry name" value="LARGE RIBOSOMAL SUBUNIT PROTEIN UL18M"/>
    <property type="match status" value="1"/>
</dbReference>
<keyword evidence="4 7" id="KW-0689">Ribosomal protein</keyword>
<dbReference type="EMBL" id="AZEB01000008">
    <property type="protein sequence ID" value="KRL22270.1"/>
    <property type="molecule type" value="Genomic_DNA"/>
</dbReference>
<gene>
    <name evidence="7" type="primary">rplR</name>
    <name evidence="8" type="ORF">FC98_GL002650</name>
</gene>
<dbReference type="InterPro" id="IPR057268">
    <property type="entry name" value="Ribosomal_L18"/>
</dbReference>
<comment type="function">
    <text evidence="7">This is one of the proteins that bind and probably mediate the attachment of the 5S RNA into the large ribosomal subunit, where it forms part of the central protuberance.</text>
</comment>
<dbReference type="Pfam" id="PF00861">
    <property type="entry name" value="Ribosomal_L18p"/>
    <property type="match status" value="1"/>
</dbReference>
<dbReference type="GO" id="GO:0008097">
    <property type="term" value="F:5S rRNA binding"/>
    <property type="evidence" value="ECO:0007669"/>
    <property type="project" value="TreeGrafter"/>
</dbReference>
<evidence type="ECO:0000313" key="9">
    <source>
        <dbReference type="Proteomes" id="UP000051439"/>
    </source>
</evidence>
<dbReference type="InterPro" id="IPR004389">
    <property type="entry name" value="Ribosomal_uL18_bac-type"/>
</dbReference>
<keyword evidence="9" id="KW-1185">Reference proteome</keyword>
<keyword evidence="2 7" id="KW-0699">rRNA-binding</keyword>